<keyword evidence="3" id="KW-1185">Reference proteome</keyword>
<feature type="signal peptide" evidence="1">
    <location>
        <begin position="1"/>
        <end position="22"/>
    </location>
</feature>
<proteinExistence type="predicted"/>
<accession>A0A0R3UBF7</accession>
<organism evidence="2 3">
    <name type="scientific">Mesocestoides corti</name>
    <name type="common">Flatworm</name>
    <dbReference type="NCBI Taxonomy" id="53468"/>
    <lineage>
        <taxon>Eukaryota</taxon>
        <taxon>Metazoa</taxon>
        <taxon>Spiralia</taxon>
        <taxon>Lophotrochozoa</taxon>
        <taxon>Platyhelminthes</taxon>
        <taxon>Cestoda</taxon>
        <taxon>Eucestoda</taxon>
        <taxon>Cyclophyllidea</taxon>
        <taxon>Mesocestoididae</taxon>
        <taxon>Mesocestoides</taxon>
    </lineage>
</organism>
<dbReference type="EMBL" id="UXSR01001426">
    <property type="protein sequence ID" value="VDD78253.1"/>
    <property type="molecule type" value="Genomic_DNA"/>
</dbReference>
<reference evidence="2 3" key="1">
    <citation type="submission" date="2018-10" db="EMBL/GenBank/DDBJ databases">
        <authorList>
            <consortium name="Pathogen Informatics"/>
        </authorList>
    </citation>
    <scope>NUCLEOTIDE SEQUENCE [LARGE SCALE GENOMIC DNA]</scope>
</reference>
<sequence length="387" mass="42315">MRLHQIFAVFVLTSLQPILIRASSCTANTMVDNILELLPFDRMDFTMPHVRLLGEVRVSKIGGVSRACTTTTKKTASEAIPSYVFNACFNVTDVAIDLPKQASFGVLIDSSPPTNLDLLCLSISIGLARFDVSLQISESSNIAPRLTVSIPVWKDINVKGPRLKSTLVQTAVKSRTAVQLTLQSAANAALQTIKFADLLKSQQLSTSPANMRFQQTCTMFFLVCLLPIFIHGFDLRPDHEVDSYLESLSGQQFAFMVPRETNIGPVEVTRIGSVRRVCPTTKKAINENGTQLFEVAACINVTDVAISLPKISVTATIARARFDLSMKIDPSLKQAPRATLSIPVWEGIEVEGSSVVNLKSRNLVKFVLQAAINSSPSQTDWTTANPF</sequence>
<dbReference type="Proteomes" id="UP000267029">
    <property type="component" value="Unassembled WGS sequence"/>
</dbReference>
<dbReference type="AlphaFoldDB" id="A0A0R3UBF7"/>
<protein>
    <recommendedName>
        <fullName evidence="4">Lipid-binding serum glycoprotein N-terminal domain-containing protein</fullName>
    </recommendedName>
</protein>
<feature type="chain" id="PRO_5030017479" description="Lipid-binding serum glycoprotein N-terminal domain-containing protein" evidence="1">
    <location>
        <begin position="23"/>
        <end position="387"/>
    </location>
</feature>
<gene>
    <name evidence="2" type="ORF">MCOS_LOCUS4256</name>
</gene>
<keyword evidence="1" id="KW-0732">Signal</keyword>
<evidence type="ECO:0000256" key="1">
    <source>
        <dbReference type="SAM" id="SignalP"/>
    </source>
</evidence>
<evidence type="ECO:0008006" key="4">
    <source>
        <dbReference type="Google" id="ProtNLM"/>
    </source>
</evidence>
<name>A0A0R3UBF7_MESCO</name>
<evidence type="ECO:0000313" key="3">
    <source>
        <dbReference type="Proteomes" id="UP000267029"/>
    </source>
</evidence>
<evidence type="ECO:0000313" key="2">
    <source>
        <dbReference type="EMBL" id="VDD78253.1"/>
    </source>
</evidence>
<dbReference type="OrthoDB" id="6301656at2759"/>